<feature type="compositionally biased region" description="Polar residues" evidence="1">
    <location>
        <begin position="165"/>
        <end position="175"/>
    </location>
</feature>
<feature type="compositionally biased region" description="Low complexity" evidence="1">
    <location>
        <begin position="54"/>
        <end position="74"/>
    </location>
</feature>
<dbReference type="InterPro" id="IPR035992">
    <property type="entry name" value="Ricin_B-like_lectins"/>
</dbReference>
<evidence type="ECO:0000313" key="4">
    <source>
        <dbReference type="EMBL" id="QKW45978.1"/>
    </source>
</evidence>
<accession>A0A7H8MVD1</accession>
<organism evidence="4 5">
    <name type="scientific">Streptomyces microflavus</name>
    <name type="common">Streptomyces lipmanii</name>
    <dbReference type="NCBI Taxonomy" id="1919"/>
    <lineage>
        <taxon>Bacteria</taxon>
        <taxon>Bacillati</taxon>
        <taxon>Actinomycetota</taxon>
        <taxon>Actinomycetes</taxon>
        <taxon>Kitasatosporales</taxon>
        <taxon>Streptomycetaceae</taxon>
        <taxon>Streptomyces</taxon>
    </lineage>
</organism>
<dbReference type="Pfam" id="PF00652">
    <property type="entry name" value="Ricin_B_lectin"/>
    <property type="match status" value="1"/>
</dbReference>
<evidence type="ECO:0000256" key="1">
    <source>
        <dbReference type="SAM" id="MobiDB-lite"/>
    </source>
</evidence>
<dbReference type="RefSeq" id="WP_176144750.1">
    <property type="nucleotide sequence ID" value="NZ_CP054926.1"/>
</dbReference>
<dbReference type="Proteomes" id="UP001456562">
    <property type="component" value="Unassembled WGS sequence"/>
</dbReference>
<dbReference type="SUPFAM" id="SSF50370">
    <property type="entry name" value="Ricin B-like lectins"/>
    <property type="match status" value="1"/>
</dbReference>
<proteinExistence type="predicted"/>
<feature type="compositionally biased region" description="Basic and acidic residues" evidence="1">
    <location>
        <begin position="286"/>
        <end position="303"/>
    </location>
</feature>
<feature type="compositionally biased region" description="Polar residues" evidence="1">
    <location>
        <begin position="1"/>
        <end position="11"/>
    </location>
</feature>
<dbReference type="GeneID" id="87635015"/>
<dbReference type="AlphaFoldDB" id="A0A7H8MVD1"/>
<keyword evidence="4" id="KW-0430">Lectin</keyword>
<dbReference type="SMART" id="SM00458">
    <property type="entry name" value="RICIN"/>
    <property type="match status" value="1"/>
</dbReference>
<dbReference type="EMBL" id="CP054926">
    <property type="protein sequence ID" value="QKW45978.1"/>
    <property type="molecule type" value="Genomic_DNA"/>
</dbReference>
<sequence>MTRSSSQQTPVSPEARTESGAEGEGTAVNSAAGAAPAASGASAVPDTAAVPDSEPAGAKTEAAAAPQTPEASETLKAPDTPKAPEGEKSGASKPPEAAASTAGTAAAEPGSTTPGAPAGTSGAPAGTSGAAAGTPESQAGIPDSDPDPSASAAAQSRLPALVRTMSATAIGQPQQEAGPVGRPGKAALAGAAVVGALLVSVPFLVLAGNNDDGPKQTNAAAAGTVLDGSGQEAPGEFAVTAPETSAAAEDENGKKGEKGKDGEPGTAGNPVPVIPPAAAPSGGGEDAPKKEDAPKAAPKKADSPKAQPKKATGGAKNQPAKAKPAVTFSGPVSFRSHLSGRCLDVPGHNFNDGQRLFMWDCNGADAQKWRFGSDGTIRARDKCLDVANANFGNGTPIQLAWCNGSAAQKFTLNGAHDLVNTVVGKCVDIPNHSRDRGPSTYLILWECTGNDNQKWST</sequence>
<dbReference type="EMBL" id="JBEJUE010000040">
    <property type="protein sequence ID" value="MER0428632.1"/>
    <property type="molecule type" value="Genomic_DNA"/>
</dbReference>
<dbReference type="PROSITE" id="PS50231">
    <property type="entry name" value="RICIN_B_LECTIN"/>
    <property type="match status" value="1"/>
</dbReference>
<gene>
    <name evidence="3" type="ORF">ABR748_31125</name>
    <name evidence="4" type="ORF">HUT09_27485</name>
</gene>
<name>A0A7H8MVD1_STRMI</name>
<dbReference type="InterPro" id="IPR000772">
    <property type="entry name" value="Ricin_B_lectin"/>
</dbReference>
<keyword evidence="6" id="KW-1185">Reference proteome</keyword>
<feature type="region of interest" description="Disordered" evidence="1">
    <location>
        <begin position="241"/>
        <end position="326"/>
    </location>
</feature>
<evidence type="ECO:0000313" key="6">
    <source>
        <dbReference type="Proteomes" id="UP001456562"/>
    </source>
</evidence>
<feature type="region of interest" description="Disordered" evidence="1">
    <location>
        <begin position="1"/>
        <end position="159"/>
    </location>
</feature>
<feature type="region of interest" description="Disordered" evidence="1">
    <location>
        <begin position="165"/>
        <end position="184"/>
    </location>
</feature>
<feature type="compositionally biased region" description="Basic and acidic residues" evidence="1">
    <location>
        <begin position="251"/>
        <end position="263"/>
    </location>
</feature>
<evidence type="ECO:0000313" key="3">
    <source>
        <dbReference type="EMBL" id="MER0428632.1"/>
    </source>
</evidence>
<reference evidence="3 6" key="2">
    <citation type="submission" date="2024-01" db="EMBL/GenBank/DDBJ databases">
        <title>Metagenomic exploration of the rhizosphere soil microbial community and their significance in facilitating the development of wild simulated ginseng.</title>
        <authorList>
            <person name="Huang J."/>
        </authorList>
    </citation>
    <scope>NUCLEOTIDE SEQUENCE [LARGE SCALE GENOMIC DNA]</scope>
    <source>
        <strain evidence="3 6">WY141</strain>
    </source>
</reference>
<feature type="domain" description="Ricin B lectin" evidence="2">
    <location>
        <begin position="330"/>
        <end position="457"/>
    </location>
</feature>
<feature type="compositionally biased region" description="Low complexity" evidence="1">
    <location>
        <begin position="94"/>
        <end position="137"/>
    </location>
</feature>
<reference evidence="4 5" key="1">
    <citation type="submission" date="2020-06" db="EMBL/GenBank/DDBJ databases">
        <title>Genome mining for natural products.</title>
        <authorList>
            <person name="Zhang B."/>
            <person name="Shi J."/>
            <person name="Ge H."/>
        </authorList>
    </citation>
    <scope>NUCLEOTIDE SEQUENCE [LARGE SCALE GENOMIC DNA]</scope>
    <source>
        <strain evidence="4 5">NA06532</strain>
    </source>
</reference>
<protein>
    <submittedName>
        <fullName evidence="4">Ricin-type beta-trefoil lectin domain protein</fullName>
    </submittedName>
</protein>
<dbReference type="GO" id="GO:0030246">
    <property type="term" value="F:carbohydrate binding"/>
    <property type="evidence" value="ECO:0007669"/>
    <property type="project" value="UniProtKB-KW"/>
</dbReference>
<dbReference type="Proteomes" id="UP000509345">
    <property type="component" value="Chromosome"/>
</dbReference>
<dbReference type="Gene3D" id="2.80.10.50">
    <property type="match status" value="1"/>
</dbReference>
<evidence type="ECO:0000259" key="2">
    <source>
        <dbReference type="SMART" id="SM00458"/>
    </source>
</evidence>
<feature type="compositionally biased region" description="Low complexity" evidence="1">
    <location>
        <begin position="27"/>
        <end position="45"/>
    </location>
</feature>
<evidence type="ECO:0000313" key="5">
    <source>
        <dbReference type="Proteomes" id="UP000509345"/>
    </source>
</evidence>